<sequence length="105" mass="12222">MQQNMKIKVGEISYQLSLPPTFANLYNIFHVSQNHKYIHDPLHVIKLDNVQVKDNLSYKVLPLRIEDQSTKWLRRKEILLDFNEQCNLGVGKSNDKLVSGVVRSM</sequence>
<dbReference type="AlphaFoldDB" id="A0A371I7Q0"/>
<feature type="non-terminal residue" evidence="1">
    <location>
        <position position="1"/>
    </location>
</feature>
<evidence type="ECO:0000313" key="1">
    <source>
        <dbReference type="EMBL" id="RDY11080.1"/>
    </source>
</evidence>
<proteinExistence type="predicted"/>
<dbReference type="PANTHER" id="PTHR46148:SF60">
    <property type="entry name" value="CHROMO DOMAIN-CONTAINING PROTEIN"/>
    <property type="match status" value="1"/>
</dbReference>
<comment type="caution">
    <text evidence="1">The sequence shown here is derived from an EMBL/GenBank/DDBJ whole genome shotgun (WGS) entry which is preliminary data.</text>
</comment>
<protein>
    <submittedName>
        <fullName evidence="1">Uncharacterized protein</fullName>
    </submittedName>
</protein>
<keyword evidence="2" id="KW-1185">Reference proteome</keyword>
<accession>A0A371I7Q0</accession>
<dbReference type="Proteomes" id="UP000257109">
    <property type="component" value="Unassembled WGS sequence"/>
</dbReference>
<dbReference type="EMBL" id="QJKJ01000712">
    <property type="protein sequence ID" value="RDY11080.1"/>
    <property type="molecule type" value="Genomic_DNA"/>
</dbReference>
<organism evidence="1 2">
    <name type="scientific">Mucuna pruriens</name>
    <name type="common">Velvet bean</name>
    <name type="synonym">Dolichos pruriens</name>
    <dbReference type="NCBI Taxonomy" id="157652"/>
    <lineage>
        <taxon>Eukaryota</taxon>
        <taxon>Viridiplantae</taxon>
        <taxon>Streptophyta</taxon>
        <taxon>Embryophyta</taxon>
        <taxon>Tracheophyta</taxon>
        <taxon>Spermatophyta</taxon>
        <taxon>Magnoliopsida</taxon>
        <taxon>eudicotyledons</taxon>
        <taxon>Gunneridae</taxon>
        <taxon>Pentapetalae</taxon>
        <taxon>rosids</taxon>
        <taxon>fabids</taxon>
        <taxon>Fabales</taxon>
        <taxon>Fabaceae</taxon>
        <taxon>Papilionoideae</taxon>
        <taxon>50 kb inversion clade</taxon>
        <taxon>NPAAA clade</taxon>
        <taxon>indigoferoid/millettioid clade</taxon>
        <taxon>Phaseoleae</taxon>
        <taxon>Mucuna</taxon>
    </lineage>
</organism>
<gene>
    <name evidence="1" type="ORF">CR513_04308</name>
</gene>
<name>A0A371I7Q0_MUCPR</name>
<reference evidence="1" key="1">
    <citation type="submission" date="2018-05" db="EMBL/GenBank/DDBJ databases">
        <title>Draft genome of Mucuna pruriens seed.</title>
        <authorList>
            <person name="Nnadi N.E."/>
            <person name="Vos R."/>
            <person name="Hasami M.H."/>
            <person name="Devisetty U.K."/>
            <person name="Aguiy J.C."/>
        </authorList>
    </citation>
    <scope>NUCLEOTIDE SEQUENCE [LARGE SCALE GENOMIC DNA]</scope>
    <source>
        <strain evidence="1">JCA_2017</strain>
    </source>
</reference>
<evidence type="ECO:0000313" key="2">
    <source>
        <dbReference type="Proteomes" id="UP000257109"/>
    </source>
</evidence>
<dbReference type="PANTHER" id="PTHR46148">
    <property type="entry name" value="CHROMO DOMAIN-CONTAINING PROTEIN"/>
    <property type="match status" value="1"/>
</dbReference>
<dbReference type="OrthoDB" id="1419424at2759"/>